<reference evidence="2" key="2">
    <citation type="journal article" date="2022" name="Microbiol. Resour. Announc.">
        <title>Metagenome Sequencing to Explore Phylogenomics of Terrestrial Cyanobacteria.</title>
        <authorList>
            <person name="Ward R.D."/>
            <person name="Stajich J.E."/>
            <person name="Johansen J.R."/>
            <person name="Huntemann M."/>
            <person name="Clum A."/>
            <person name="Foster B."/>
            <person name="Foster B."/>
            <person name="Roux S."/>
            <person name="Palaniappan K."/>
            <person name="Varghese N."/>
            <person name="Mukherjee S."/>
            <person name="Reddy T.B.K."/>
            <person name="Daum C."/>
            <person name="Copeland A."/>
            <person name="Chen I.A."/>
            <person name="Ivanova N.N."/>
            <person name="Kyrpides N.C."/>
            <person name="Shapiro N."/>
            <person name="Eloe-Fadrosh E.A."/>
            <person name="Pietrasiak N."/>
        </authorList>
    </citation>
    <scope>NUCLEOTIDE SEQUENCE</scope>
    <source>
        <strain evidence="2">GSE-TBD4-15B</strain>
    </source>
</reference>
<dbReference type="Gene3D" id="3.40.50.1110">
    <property type="entry name" value="SGNH hydrolase"/>
    <property type="match status" value="1"/>
</dbReference>
<dbReference type="PANTHER" id="PTHR30383">
    <property type="entry name" value="THIOESTERASE 1/PROTEASE 1/LYSOPHOSPHOLIPASE L1"/>
    <property type="match status" value="1"/>
</dbReference>
<dbReference type="PANTHER" id="PTHR30383:SF5">
    <property type="entry name" value="SGNH HYDROLASE-TYPE ESTERASE DOMAIN-CONTAINING PROTEIN"/>
    <property type="match status" value="1"/>
</dbReference>
<sequence length="503" mass="56386">MKLRLTRLIWLGLCILTAVLISAMPISAVNRSILSPILSSIDSSLASSKALFQIALLRPKQEPLPTTVRDPAAYGSGISRTLRMLSSSTPVSANTVRILFYGQSITGQDWWLELVQRLRAQFPDAHLVVENRAIGGFASPLLVRTAEQDLYPFYPDLVIFHVYGDEQNYEAIIANLRRRTTAEIVLASDHVTWLPSFSAADDPEQLRVYEWFNQHTAWLETIAQQYGCELVDIRTAWEQHLKAQRLSPQDLLRDQVHLNAEGNHLMATLMASHLLHPAAAQNSQIDQRVSDYPGSELNWQQGHLSLEFTGNRVALVATPLPADLIHSSTILIDGQPPSQFPELYALTRASSAPGVGWPSLLQIRSASPLLLEDWQLTIRQVSAKMDQFQFDLSGSQTGFDGSGDSQHPFISNSQRILIQPQDWWLEQSYLFTQQPVPLGFQIRWRVEPLFTDLYRSPAIPTRTGASIDLLAQNLSNGQHRLEIISKSGEAIPIETIRVYHPLP</sequence>
<dbReference type="AlphaFoldDB" id="A0A951U3L7"/>
<comment type="caution">
    <text evidence="2">The sequence shown here is derived from an EMBL/GenBank/DDBJ whole genome shotgun (WGS) entry which is preliminary data.</text>
</comment>
<gene>
    <name evidence="2" type="ORF">KME07_04945</name>
</gene>
<feature type="domain" description="SGNH hydrolase-type esterase" evidence="1">
    <location>
        <begin position="106"/>
        <end position="264"/>
    </location>
</feature>
<proteinExistence type="predicted"/>
<dbReference type="InterPro" id="IPR036514">
    <property type="entry name" value="SGNH_hydro_sf"/>
</dbReference>
<accession>A0A951U3L7</accession>
<dbReference type="SUPFAM" id="SSF52266">
    <property type="entry name" value="SGNH hydrolase"/>
    <property type="match status" value="1"/>
</dbReference>
<dbReference type="Proteomes" id="UP000707356">
    <property type="component" value="Unassembled WGS sequence"/>
</dbReference>
<dbReference type="Pfam" id="PF13472">
    <property type="entry name" value="Lipase_GDSL_2"/>
    <property type="match status" value="1"/>
</dbReference>
<protein>
    <recommendedName>
        <fullName evidence="1">SGNH hydrolase-type esterase domain-containing protein</fullName>
    </recommendedName>
</protein>
<dbReference type="EMBL" id="JAHHHV010000020">
    <property type="protein sequence ID" value="MBW4464773.1"/>
    <property type="molecule type" value="Genomic_DNA"/>
</dbReference>
<dbReference type="InterPro" id="IPR013830">
    <property type="entry name" value="SGNH_hydro"/>
</dbReference>
<organism evidence="2 3">
    <name type="scientific">Pegethrix bostrychoides GSE-TBD4-15B</name>
    <dbReference type="NCBI Taxonomy" id="2839662"/>
    <lineage>
        <taxon>Bacteria</taxon>
        <taxon>Bacillati</taxon>
        <taxon>Cyanobacteriota</taxon>
        <taxon>Cyanophyceae</taxon>
        <taxon>Oculatellales</taxon>
        <taxon>Oculatellaceae</taxon>
        <taxon>Pegethrix</taxon>
    </lineage>
</organism>
<evidence type="ECO:0000313" key="2">
    <source>
        <dbReference type="EMBL" id="MBW4464773.1"/>
    </source>
</evidence>
<dbReference type="InterPro" id="IPR051532">
    <property type="entry name" value="Ester_Hydrolysis_Enzymes"/>
</dbReference>
<name>A0A951U3L7_9CYAN</name>
<evidence type="ECO:0000313" key="3">
    <source>
        <dbReference type="Proteomes" id="UP000707356"/>
    </source>
</evidence>
<evidence type="ECO:0000259" key="1">
    <source>
        <dbReference type="Pfam" id="PF13472"/>
    </source>
</evidence>
<reference evidence="2" key="1">
    <citation type="submission" date="2021-05" db="EMBL/GenBank/DDBJ databases">
        <authorList>
            <person name="Pietrasiak N."/>
            <person name="Ward R."/>
            <person name="Stajich J.E."/>
            <person name="Kurbessoian T."/>
        </authorList>
    </citation>
    <scope>NUCLEOTIDE SEQUENCE</scope>
    <source>
        <strain evidence="2">GSE-TBD4-15B</strain>
    </source>
</reference>
<dbReference type="GO" id="GO:0004622">
    <property type="term" value="F:phosphatidylcholine lysophospholipase activity"/>
    <property type="evidence" value="ECO:0007669"/>
    <property type="project" value="TreeGrafter"/>
</dbReference>